<comment type="caution">
    <text evidence="2">The sequence shown here is derived from an EMBL/GenBank/DDBJ whole genome shotgun (WGS) entry which is preliminary data.</text>
</comment>
<dbReference type="AlphaFoldDB" id="A0A1F7WWB8"/>
<organism evidence="2 3">
    <name type="scientific">Candidatus Wallbacteria bacterium GWC2_49_35</name>
    <dbReference type="NCBI Taxonomy" id="1817813"/>
    <lineage>
        <taxon>Bacteria</taxon>
        <taxon>Candidatus Walliibacteriota</taxon>
    </lineage>
</organism>
<dbReference type="STRING" id="1817813.A2008_07060"/>
<name>A0A1F7WWB8_9BACT</name>
<gene>
    <name evidence="2" type="ORF">A2008_07060</name>
</gene>
<evidence type="ECO:0000313" key="2">
    <source>
        <dbReference type="EMBL" id="OGM07096.1"/>
    </source>
</evidence>
<dbReference type="InterPro" id="IPR012902">
    <property type="entry name" value="N_methyl_site"/>
</dbReference>
<feature type="transmembrane region" description="Helical" evidence="1">
    <location>
        <begin position="20"/>
        <end position="40"/>
    </location>
</feature>
<keyword evidence="1" id="KW-0812">Transmembrane</keyword>
<protein>
    <recommendedName>
        <fullName evidence="4">Prepilin-type N-terminal cleavage/methylation domain-containing protein</fullName>
    </recommendedName>
</protein>
<keyword evidence="1" id="KW-0472">Membrane</keyword>
<evidence type="ECO:0000256" key="1">
    <source>
        <dbReference type="SAM" id="Phobius"/>
    </source>
</evidence>
<keyword evidence="1" id="KW-1133">Transmembrane helix</keyword>
<evidence type="ECO:0000313" key="3">
    <source>
        <dbReference type="Proteomes" id="UP000178735"/>
    </source>
</evidence>
<dbReference type="Proteomes" id="UP000178735">
    <property type="component" value="Unassembled WGS sequence"/>
</dbReference>
<evidence type="ECO:0008006" key="4">
    <source>
        <dbReference type="Google" id="ProtNLM"/>
    </source>
</evidence>
<proteinExistence type="predicted"/>
<reference evidence="2 3" key="1">
    <citation type="journal article" date="2016" name="Nat. Commun.">
        <title>Thousands of microbial genomes shed light on interconnected biogeochemical processes in an aquifer system.</title>
        <authorList>
            <person name="Anantharaman K."/>
            <person name="Brown C.T."/>
            <person name="Hug L.A."/>
            <person name="Sharon I."/>
            <person name="Castelle C.J."/>
            <person name="Probst A.J."/>
            <person name="Thomas B.C."/>
            <person name="Singh A."/>
            <person name="Wilkins M.J."/>
            <person name="Karaoz U."/>
            <person name="Brodie E.L."/>
            <person name="Williams K.H."/>
            <person name="Hubbard S.S."/>
            <person name="Banfield J.F."/>
        </authorList>
    </citation>
    <scope>NUCLEOTIDE SEQUENCE [LARGE SCALE GENOMIC DNA]</scope>
</reference>
<dbReference type="EMBL" id="MGFH01000048">
    <property type="protein sequence ID" value="OGM07096.1"/>
    <property type="molecule type" value="Genomic_DNA"/>
</dbReference>
<accession>A0A1F7WWB8</accession>
<sequence>MTFFSKHINADKYMTGRRAFTAVEMLVAVTVFSLLFFGVFQLQNSALTTFNYGSWKAEAQRKLINGLKRIRDNMEKATYPSLVFQNGTMIYGTTEPSVFSYINPSANNTNGGIVGLETFYLRYKACPANAAITTPTNAPIISFYICKPKFSGPPLMTKSDVATFNDPGVHTQVQIIWRGPNANAPYPAIQYQEGANAPFDIIPYVTEVTITSRDVVPPGVAGEHYSIYNVHAVLNLKIMLSSSTESRVRRSAGSQSDIKIVDEVKARCNVYAIGNL</sequence>
<dbReference type="NCBIfam" id="TIGR02532">
    <property type="entry name" value="IV_pilin_GFxxxE"/>
    <property type="match status" value="1"/>
</dbReference>